<dbReference type="RefSeq" id="WP_204403087.1">
    <property type="nucleotide sequence ID" value="NZ_JAFBEE010000015.1"/>
</dbReference>
<evidence type="ECO:0000313" key="11">
    <source>
        <dbReference type="EMBL" id="MBM7615652.1"/>
    </source>
</evidence>
<keyword evidence="7 10" id="KW-0119">Carbohydrate metabolism</keyword>
<dbReference type="EMBL" id="JAFBEE010000015">
    <property type="protein sequence ID" value="MBM7615652.1"/>
    <property type="molecule type" value="Genomic_DNA"/>
</dbReference>
<comment type="similarity">
    <text evidence="2 10">Belongs to the disproportionating enzyme family.</text>
</comment>
<evidence type="ECO:0000256" key="1">
    <source>
        <dbReference type="ARBA" id="ARBA00000439"/>
    </source>
</evidence>
<keyword evidence="12" id="KW-1185">Reference proteome</keyword>
<evidence type="ECO:0000256" key="9">
    <source>
        <dbReference type="ARBA" id="ARBA00031501"/>
    </source>
</evidence>
<evidence type="ECO:0000256" key="8">
    <source>
        <dbReference type="ARBA" id="ARBA00031423"/>
    </source>
</evidence>
<organism evidence="11 12">
    <name type="scientific">Alkaliphilus hydrothermalis</name>
    <dbReference type="NCBI Taxonomy" id="1482730"/>
    <lineage>
        <taxon>Bacteria</taxon>
        <taxon>Bacillati</taxon>
        <taxon>Bacillota</taxon>
        <taxon>Clostridia</taxon>
        <taxon>Peptostreptococcales</taxon>
        <taxon>Natronincolaceae</taxon>
        <taxon>Alkaliphilus</taxon>
    </lineage>
</organism>
<dbReference type="GO" id="GO:0004134">
    <property type="term" value="F:4-alpha-glucanotransferase activity"/>
    <property type="evidence" value="ECO:0007669"/>
    <property type="project" value="UniProtKB-EC"/>
</dbReference>
<comment type="caution">
    <text evidence="11">The sequence shown here is derived from an EMBL/GenBank/DDBJ whole genome shotgun (WGS) entry which is preliminary data.</text>
</comment>
<dbReference type="Proteomes" id="UP001314796">
    <property type="component" value="Unassembled WGS sequence"/>
</dbReference>
<reference evidence="11 12" key="1">
    <citation type="submission" date="2021-01" db="EMBL/GenBank/DDBJ databases">
        <title>Genomic Encyclopedia of Type Strains, Phase IV (KMG-IV): sequencing the most valuable type-strain genomes for metagenomic binning, comparative biology and taxonomic classification.</title>
        <authorList>
            <person name="Goeker M."/>
        </authorList>
    </citation>
    <scope>NUCLEOTIDE SEQUENCE [LARGE SCALE GENOMIC DNA]</scope>
    <source>
        <strain evidence="11 12">DSM 25890</strain>
    </source>
</reference>
<dbReference type="NCBIfam" id="NF011080">
    <property type="entry name" value="PRK14508.1-3"/>
    <property type="match status" value="1"/>
</dbReference>
<keyword evidence="5 10" id="KW-0328">Glycosyltransferase</keyword>
<dbReference type="InterPro" id="IPR017853">
    <property type="entry name" value="GH"/>
</dbReference>
<evidence type="ECO:0000256" key="5">
    <source>
        <dbReference type="ARBA" id="ARBA00022676"/>
    </source>
</evidence>
<dbReference type="NCBIfam" id="NF011079">
    <property type="entry name" value="PRK14508.1-2"/>
    <property type="match status" value="1"/>
</dbReference>
<comment type="catalytic activity">
    <reaction evidence="1 10">
        <text>Transfers a segment of a (1-&gt;4)-alpha-D-glucan to a new position in an acceptor, which may be glucose or a (1-&gt;4)-alpha-D-glucan.</text>
        <dbReference type="EC" id="2.4.1.25"/>
    </reaction>
</comment>
<accession>A0ABS2NRS9</accession>
<dbReference type="PANTHER" id="PTHR32438:SF5">
    <property type="entry name" value="4-ALPHA-GLUCANOTRANSFERASE DPE1, CHLOROPLASTIC_AMYLOPLASTIC"/>
    <property type="match status" value="1"/>
</dbReference>
<dbReference type="Gene3D" id="3.20.20.80">
    <property type="entry name" value="Glycosidases"/>
    <property type="match status" value="1"/>
</dbReference>
<dbReference type="PANTHER" id="PTHR32438">
    <property type="entry name" value="4-ALPHA-GLUCANOTRANSFERASE DPE1, CHLOROPLASTIC/AMYLOPLASTIC"/>
    <property type="match status" value="1"/>
</dbReference>
<gene>
    <name evidence="11" type="ORF">JOC73_002225</name>
</gene>
<evidence type="ECO:0000256" key="4">
    <source>
        <dbReference type="ARBA" id="ARBA00020295"/>
    </source>
</evidence>
<evidence type="ECO:0000256" key="3">
    <source>
        <dbReference type="ARBA" id="ARBA00012560"/>
    </source>
</evidence>
<dbReference type="Pfam" id="PF02446">
    <property type="entry name" value="Glyco_hydro_77"/>
    <property type="match status" value="1"/>
</dbReference>
<proteinExistence type="inferred from homology"/>
<dbReference type="EC" id="2.4.1.25" evidence="3 10"/>
<dbReference type="SUPFAM" id="SSF51445">
    <property type="entry name" value="(Trans)glycosidases"/>
    <property type="match status" value="1"/>
</dbReference>
<evidence type="ECO:0000256" key="2">
    <source>
        <dbReference type="ARBA" id="ARBA00005684"/>
    </source>
</evidence>
<keyword evidence="6 10" id="KW-0808">Transferase</keyword>
<name>A0ABS2NRS9_9FIRM</name>
<dbReference type="InterPro" id="IPR003385">
    <property type="entry name" value="Glyco_hydro_77"/>
</dbReference>
<sequence>MKFERSNGVLLHPTSLPSKYGIGDFGREAYRFIDFLKRGSQKLWQILPLNPPGFGESPYQSFSAFAGNPLLISIDQLVEEGLLLQEEIPQPPDFNREKVDFQEVKKYKEELFKRAFTRFKKNSTKDYHDFIDENKEWIVDYSLFAALKEHHGGAPWNQWDRGIAFREQEALENYQDLLKEEILYQLFLQYIFEKQWRQLKAYAHQQGVKLVGDLPIFISYDSSDAWVEPHLFELDGDGNPSKMAGVPPDYFSKTGQLWGNPHFNWTKMAEDDYYWWRRRFKKLLELVDIIRIDHFRGFEAYWEIPAGSKTAETGQWVKAPGDQLFTIVKQYLGDLPILVEDLGFITPEVAQLKNKFQFPGMKILQFSFDPKLPKNSKPNGFEKTSVVYTGTHDNDTSLGWFKKVVKDNDVEVLKELEKYYGVRIDMADDEVVWKLIEITMKTSSIFSIFPMQDILCLDTEARMNYPGTIGGDNWRWRYQENQITDSTEKKLSELTLKYNR</sequence>
<evidence type="ECO:0000256" key="7">
    <source>
        <dbReference type="ARBA" id="ARBA00023277"/>
    </source>
</evidence>
<evidence type="ECO:0000313" key="12">
    <source>
        <dbReference type="Proteomes" id="UP001314796"/>
    </source>
</evidence>
<evidence type="ECO:0000256" key="10">
    <source>
        <dbReference type="RuleBase" id="RU361207"/>
    </source>
</evidence>
<evidence type="ECO:0000256" key="6">
    <source>
        <dbReference type="ARBA" id="ARBA00022679"/>
    </source>
</evidence>
<protein>
    <recommendedName>
        <fullName evidence="4 10">4-alpha-glucanotransferase</fullName>
        <ecNumber evidence="3 10">2.4.1.25</ecNumber>
    </recommendedName>
    <alternativeName>
        <fullName evidence="8 10">Amylomaltase</fullName>
    </alternativeName>
    <alternativeName>
        <fullName evidence="9 10">Disproportionating enzyme</fullName>
    </alternativeName>
</protein>
<dbReference type="NCBIfam" id="TIGR00217">
    <property type="entry name" value="malQ"/>
    <property type="match status" value="1"/>
</dbReference>